<evidence type="ECO:0000313" key="2">
    <source>
        <dbReference type="RefSeq" id="XP_014673355.1"/>
    </source>
</evidence>
<reference evidence="2" key="1">
    <citation type="submission" date="2025-08" db="UniProtKB">
        <authorList>
            <consortium name="RefSeq"/>
        </authorList>
    </citation>
    <scope>IDENTIFICATION</scope>
</reference>
<sequence>MSRARVAPLKKVCLPRLELLGSLLAARLLRFVRQAFRLPNNVAYSCWTDSRVALAWIQRDHKKWKQFVTNRVLEIQDITDPSRWFYCPGKQNPADLTTRGLYAEELMSSDLWLAGPPWLSRPKEEFCGPIECSQAVEEPPFDERVVMLTAKATSQPSPLLKVERWSSISKAIRVTGWFLRFIHNGRVCKNHRRSGDLSTDELPAAKQQIIHQCQWDMHHLELKPYDEVDP</sequence>
<dbReference type="RefSeq" id="XP_014673355.1">
    <property type="nucleotide sequence ID" value="XM_014817869.1"/>
</dbReference>
<dbReference type="PANTHER" id="PTHR22955">
    <property type="entry name" value="RETROTRANSPOSON"/>
    <property type="match status" value="1"/>
</dbReference>
<dbReference type="GeneID" id="106813671"/>
<keyword evidence="1" id="KW-1185">Reference proteome</keyword>
<evidence type="ECO:0000313" key="1">
    <source>
        <dbReference type="Proteomes" id="UP000695022"/>
    </source>
</evidence>
<name>A0ABM1EMD4_PRICU</name>
<dbReference type="Proteomes" id="UP000695022">
    <property type="component" value="Unplaced"/>
</dbReference>
<dbReference type="PANTHER" id="PTHR22955:SF77">
    <property type="entry name" value="ASPARTIC PUTATIVE DOMAIN-CONTAINING PROTEIN-RELATED"/>
    <property type="match status" value="1"/>
</dbReference>
<organism evidence="1 2">
    <name type="scientific">Priapulus caudatus</name>
    <name type="common">Priapulid worm</name>
    <dbReference type="NCBI Taxonomy" id="37621"/>
    <lineage>
        <taxon>Eukaryota</taxon>
        <taxon>Metazoa</taxon>
        <taxon>Ecdysozoa</taxon>
        <taxon>Scalidophora</taxon>
        <taxon>Priapulida</taxon>
        <taxon>Priapulimorpha</taxon>
        <taxon>Priapulimorphida</taxon>
        <taxon>Priapulidae</taxon>
        <taxon>Priapulus</taxon>
    </lineage>
</organism>
<protein>
    <submittedName>
        <fullName evidence="2">Uncharacterized protein LOC106813671</fullName>
    </submittedName>
</protein>
<dbReference type="Pfam" id="PF05380">
    <property type="entry name" value="Peptidase_A17"/>
    <property type="match status" value="1"/>
</dbReference>
<dbReference type="InterPro" id="IPR008042">
    <property type="entry name" value="Retrotrans_Pao"/>
</dbReference>
<proteinExistence type="predicted"/>
<gene>
    <name evidence="2" type="primary">LOC106813671</name>
</gene>
<accession>A0ABM1EMD4</accession>